<dbReference type="Pfam" id="PF14257">
    <property type="entry name" value="DUF4349"/>
    <property type="match status" value="1"/>
</dbReference>
<accession>A0A0W1A784</accession>
<sequence>MYGGATPIAEYKMMDNATAVPAAMSAEKPAPTQSEQVMRRMIIRNAQLSLQVNDIPKVMDAIIQLADNSGGYVVSSTFNQDTVYGGGSSAEVKIRVPAKGLNSALQRLKGLATKVIQESISGEDITQQYVNLESELKNLKDTKLQLGKIMQGATKTPDVLSVFEELSETQRKIDVTEGQIKYFKESVAFSLITIDISMNPDIKINQDSQWKIAQVFSESYKQLINYLREFTYGVIEFSVYLLPLILLWGIILCVVIWIAKSIYFRFK</sequence>
<feature type="domain" description="DUF4349" evidence="2">
    <location>
        <begin position="40"/>
        <end position="257"/>
    </location>
</feature>
<gene>
    <name evidence="3" type="ORF">Lwal_1954</name>
</gene>
<evidence type="ECO:0000313" key="3">
    <source>
        <dbReference type="EMBL" id="KTD77177.1"/>
    </source>
</evidence>
<keyword evidence="1" id="KW-1133">Transmembrane helix</keyword>
<protein>
    <submittedName>
        <fullName evidence="3">Coiled-coil protein</fullName>
    </submittedName>
</protein>
<reference evidence="3 4" key="1">
    <citation type="submission" date="2015-11" db="EMBL/GenBank/DDBJ databases">
        <title>Genomic analysis of 38 Legionella species identifies large and diverse effector repertoires.</title>
        <authorList>
            <person name="Burstein D."/>
            <person name="Amaro F."/>
            <person name="Zusman T."/>
            <person name="Lifshitz Z."/>
            <person name="Cohen O."/>
            <person name="Gilbert J.A."/>
            <person name="Pupko T."/>
            <person name="Shuman H.A."/>
            <person name="Segal G."/>
        </authorList>
    </citation>
    <scope>NUCLEOTIDE SEQUENCE [LARGE SCALE GENOMIC DNA]</scope>
    <source>
        <strain evidence="3 4">ATCC 51914</strain>
    </source>
</reference>
<dbReference type="Proteomes" id="UP000054729">
    <property type="component" value="Unassembled WGS sequence"/>
</dbReference>
<evidence type="ECO:0000256" key="1">
    <source>
        <dbReference type="SAM" id="Phobius"/>
    </source>
</evidence>
<feature type="transmembrane region" description="Helical" evidence="1">
    <location>
        <begin position="237"/>
        <end position="259"/>
    </location>
</feature>
<comment type="caution">
    <text evidence="3">The sequence shown here is derived from an EMBL/GenBank/DDBJ whole genome shotgun (WGS) entry which is preliminary data.</text>
</comment>
<evidence type="ECO:0000259" key="2">
    <source>
        <dbReference type="Pfam" id="PF14257"/>
    </source>
</evidence>
<dbReference type="STRING" id="66969.Lwal_1954"/>
<keyword evidence="1" id="KW-0472">Membrane</keyword>
<evidence type="ECO:0000313" key="4">
    <source>
        <dbReference type="Proteomes" id="UP000054729"/>
    </source>
</evidence>
<organism evidence="3 4">
    <name type="scientific">Legionella waltersii</name>
    <dbReference type="NCBI Taxonomy" id="66969"/>
    <lineage>
        <taxon>Bacteria</taxon>
        <taxon>Pseudomonadati</taxon>
        <taxon>Pseudomonadota</taxon>
        <taxon>Gammaproteobacteria</taxon>
        <taxon>Legionellales</taxon>
        <taxon>Legionellaceae</taxon>
        <taxon>Legionella</taxon>
    </lineage>
</organism>
<keyword evidence="4" id="KW-1185">Reference proteome</keyword>
<proteinExistence type="predicted"/>
<dbReference type="AlphaFoldDB" id="A0A0W1A784"/>
<keyword evidence="1" id="KW-0812">Transmembrane</keyword>
<name>A0A0W1A784_9GAMM</name>
<dbReference type="PATRIC" id="fig|66969.6.peg.2134"/>
<dbReference type="EMBL" id="LNZB01000048">
    <property type="protein sequence ID" value="KTD77177.1"/>
    <property type="molecule type" value="Genomic_DNA"/>
</dbReference>
<dbReference type="InterPro" id="IPR025645">
    <property type="entry name" value="DUF4349"/>
</dbReference>